<reference evidence="2" key="1">
    <citation type="submission" date="2021-02" db="EMBL/GenBank/DDBJ databases">
        <authorList>
            <person name="Nowell W R."/>
        </authorList>
    </citation>
    <scope>NUCLEOTIDE SEQUENCE</scope>
</reference>
<evidence type="ECO:0000313" key="2">
    <source>
        <dbReference type="EMBL" id="CAF1183919.1"/>
    </source>
</evidence>
<dbReference type="PROSITE" id="PS50234">
    <property type="entry name" value="VWFA"/>
    <property type="match status" value="1"/>
</dbReference>
<dbReference type="InterPro" id="IPR036465">
    <property type="entry name" value="vWFA_dom_sf"/>
</dbReference>
<comment type="caution">
    <text evidence="2">The sequence shown here is derived from an EMBL/GenBank/DDBJ whole genome shotgun (WGS) entry which is preliminary data.</text>
</comment>
<protein>
    <recommendedName>
        <fullName evidence="1">VWFA domain-containing protein</fullName>
    </recommendedName>
</protein>
<dbReference type="CDD" id="cd00198">
    <property type="entry name" value="vWFA"/>
    <property type="match status" value="1"/>
</dbReference>
<name>A0A814V8E2_ADIRI</name>
<accession>A0A814V8E2</accession>
<dbReference type="InterPro" id="IPR002035">
    <property type="entry name" value="VWF_A"/>
</dbReference>
<sequence length="243" mass="27041">MCDQLNNPGLKDHPQSYFGNAINPDDLNKLRSKFLHVWGKIGKRLCEQYDMKFVTNNTPQAAPAAFHYILLLDASGSMAGNPWNALMQAVKEFIRIRIDCGAADRITIIVFASAANYAMFNVESKAVDSGKIQFTSGGTDFTKAFDLVVKTIENVPLPTSTANAAQNLSFIIIFMTDGQASYPENELNKLLTLRTRINQFWTVAFGVAQMDLLKKINDKMGGTFKELKTLEELISVYAEIARN</sequence>
<evidence type="ECO:0000259" key="1">
    <source>
        <dbReference type="PROSITE" id="PS50234"/>
    </source>
</evidence>
<dbReference type="OrthoDB" id="687730at2759"/>
<feature type="domain" description="VWFA" evidence="1">
    <location>
        <begin position="67"/>
        <end position="240"/>
    </location>
</feature>
<dbReference type="Gene3D" id="3.40.50.410">
    <property type="entry name" value="von Willebrand factor, type A domain"/>
    <property type="match status" value="1"/>
</dbReference>
<dbReference type="SMART" id="SM00327">
    <property type="entry name" value="VWA"/>
    <property type="match status" value="1"/>
</dbReference>
<evidence type="ECO:0000313" key="3">
    <source>
        <dbReference type="Proteomes" id="UP000663852"/>
    </source>
</evidence>
<proteinExistence type="predicted"/>
<dbReference type="Pfam" id="PF13519">
    <property type="entry name" value="VWA_2"/>
    <property type="match status" value="1"/>
</dbReference>
<dbReference type="EMBL" id="CAJNOJ010000138">
    <property type="protein sequence ID" value="CAF1183919.1"/>
    <property type="molecule type" value="Genomic_DNA"/>
</dbReference>
<gene>
    <name evidence="2" type="ORF">EDS130_LOCUS24408</name>
</gene>
<dbReference type="Proteomes" id="UP000663852">
    <property type="component" value="Unassembled WGS sequence"/>
</dbReference>
<organism evidence="2 3">
    <name type="scientific">Adineta ricciae</name>
    <name type="common">Rotifer</name>
    <dbReference type="NCBI Taxonomy" id="249248"/>
    <lineage>
        <taxon>Eukaryota</taxon>
        <taxon>Metazoa</taxon>
        <taxon>Spiralia</taxon>
        <taxon>Gnathifera</taxon>
        <taxon>Rotifera</taxon>
        <taxon>Eurotatoria</taxon>
        <taxon>Bdelloidea</taxon>
        <taxon>Adinetida</taxon>
        <taxon>Adinetidae</taxon>
        <taxon>Adineta</taxon>
    </lineage>
</organism>
<dbReference type="AlphaFoldDB" id="A0A814V8E2"/>
<dbReference type="SUPFAM" id="SSF53300">
    <property type="entry name" value="vWA-like"/>
    <property type="match status" value="1"/>
</dbReference>